<evidence type="ECO:0000313" key="2">
    <source>
        <dbReference type="Proteomes" id="UP001604043"/>
    </source>
</evidence>
<dbReference type="NCBIfam" id="TIGR03116">
    <property type="entry name" value="cas5_csf3"/>
    <property type="match status" value="1"/>
</dbReference>
<comment type="caution">
    <text evidence="1">The sequence shown here is derived from an EMBL/GenBank/DDBJ whole genome shotgun (WGS) entry which is preliminary data.</text>
</comment>
<proteinExistence type="predicted"/>
<reference evidence="1 2" key="1">
    <citation type="submission" date="2024-02" db="EMBL/GenBank/DDBJ databases">
        <title>Expansion and revision of Xanthobacter and proposal of Roseixanthobacter gen. nov.</title>
        <authorList>
            <person name="Soltysiak M.P.M."/>
            <person name="Jalihal A."/>
            <person name="Ory A."/>
            <person name="Chrisophersen C."/>
            <person name="Lee A.D."/>
            <person name="Boulton J."/>
            <person name="Springer M."/>
        </authorList>
    </citation>
    <scope>NUCLEOTIDE SEQUENCE [LARGE SCALE GENOMIC DNA]</scope>
    <source>
        <strain evidence="1 2">CB5</strain>
    </source>
</reference>
<evidence type="ECO:0000313" key="1">
    <source>
        <dbReference type="EMBL" id="MFG1255429.1"/>
    </source>
</evidence>
<dbReference type="Proteomes" id="UP001604043">
    <property type="component" value="Unassembled WGS sequence"/>
</dbReference>
<dbReference type="InterPro" id="IPR017547">
    <property type="entry name" value="CRISPR-assoc_prot_Csf3"/>
</dbReference>
<dbReference type="EMBL" id="JBAFUR010000011">
    <property type="protein sequence ID" value="MFG1255429.1"/>
    <property type="molecule type" value="Genomic_DNA"/>
</dbReference>
<dbReference type="RefSeq" id="WP_394010419.1">
    <property type="nucleotide sequence ID" value="NZ_JBAFUR010000011.1"/>
</dbReference>
<sequence length="215" mass="23976">MMEPLHIRWHLARPLIVPEYPIHLDGLLAWARVEEDRERGIAGFAGQEDLPLARFETGSGWVWQASWLTICPAGEVRQVPMVRRADEAAFAQDLAAGIWSARRKISSINLGSGRYKAYAFNIPTQWADHVDAFCVGDAERVKALVARITALGKLTRNGWGRVAKVEVQTGAEPMAWLRRTMPADCDLGSGWTQSVGRLRPPYWSGNQEVVLEPCS</sequence>
<protein>
    <submittedName>
        <fullName evidence="1">Type IV CRISPR-associated protein Csf3</fullName>
    </submittedName>
</protein>
<keyword evidence="2" id="KW-1185">Reference proteome</keyword>
<gene>
    <name evidence="1" type="primary">csf3</name>
    <name evidence="1" type="ORF">V5F30_24675</name>
</gene>
<name>A0ABW6ZNJ9_9HYPH</name>
<accession>A0ABW6ZNJ9</accession>
<organism evidence="1 2">
    <name type="scientific">Xanthobacter aminoxidans</name>
    <dbReference type="NCBI Taxonomy" id="186280"/>
    <lineage>
        <taxon>Bacteria</taxon>
        <taxon>Pseudomonadati</taxon>
        <taxon>Pseudomonadota</taxon>
        <taxon>Alphaproteobacteria</taxon>
        <taxon>Hyphomicrobiales</taxon>
        <taxon>Xanthobacteraceae</taxon>
        <taxon>Xanthobacter</taxon>
    </lineage>
</organism>